<keyword evidence="3" id="KW-1185">Reference proteome</keyword>
<evidence type="ECO:0000313" key="2">
    <source>
        <dbReference type="EMBL" id="ODN83749.1"/>
    </source>
</evidence>
<keyword evidence="1" id="KW-0812">Transmembrane</keyword>
<keyword evidence="1" id="KW-1133">Transmembrane helix</keyword>
<keyword evidence="1" id="KW-0472">Membrane</keyword>
<name>A0A1E3I570_9TREE</name>
<evidence type="ECO:0000313" key="3">
    <source>
        <dbReference type="Proteomes" id="UP000094065"/>
    </source>
</evidence>
<reference evidence="2 3" key="1">
    <citation type="submission" date="2016-06" db="EMBL/GenBank/DDBJ databases">
        <title>Evolution of pathogenesis and genome organization in the Tremellales.</title>
        <authorList>
            <person name="Cuomo C."/>
            <person name="Litvintseva A."/>
            <person name="Heitman J."/>
            <person name="Chen Y."/>
            <person name="Sun S."/>
            <person name="Springer D."/>
            <person name="Dromer F."/>
            <person name="Young S."/>
            <person name="Zeng Q."/>
            <person name="Chapman S."/>
            <person name="Gujja S."/>
            <person name="Saif S."/>
            <person name="Birren B."/>
        </authorList>
    </citation>
    <scope>NUCLEOTIDE SEQUENCE [LARGE SCALE GENOMIC DNA]</scope>
    <source>
        <strain evidence="2 3">CBS 6039</strain>
    </source>
</reference>
<dbReference type="Proteomes" id="UP000094065">
    <property type="component" value="Unassembled WGS sequence"/>
</dbReference>
<organism evidence="2 3">
    <name type="scientific">Cryptococcus amylolentus CBS 6039</name>
    <dbReference type="NCBI Taxonomy" id="1295533"/>
    <lineage>
        <taxon>Eukaryota</taxon>
        <taxon>Fungi</taxon>
        <taxon>Dikarya</taxon>
        <taxon>Basidiomycota</taxon>
        <taxon>Agaricomycotina</taxon>
        <taxon>Tremellomycetes</taxon>
        <taxon>Tremellales</taxon>
        <taxon>Cryptococcaceae</taxon>
        <taxon>Cryptococcus</taxon>
    </lineage>
</organism>
<comment type="caution">
    <text evidence="2">The sequence shown here is derived from an EMBL/GenBank/DDBJ whole genome shotgun (WGS) entry which is preliminary data.</text>
</comment>
<accession>A0A1E3I570</accession>
<dbReference type="EMBL" id="AWGJ01000002">
    <property type="protein sequence ID" value="ODN83749.1"/>
    <property type="molecule type" value="Genomic_DNA"/>
</dbReference>
<gene>
    <name evidence="2" type="ORF">L202_01841</name>
</gene>
<evidence type="ECO:0000256" key="1">
    <source>
        <dbReference type="SAM" id="Phobius"/>
    </source>
</evidence>
<dbReference type="AlphaFoldDB" id="A0A1E3I570"/>
<dbReference type="OrthoDB" id="10554787at2759"/>
<feature type="transmembrane region" description="Helical" evidence="1">
    <location>
        <begin position="122"/>
        <end position="147"/>
    </location>
</feature>
<sequence>MSARATTPNSLLPLSTTTAPEEETFIRDLNVRLAAVQAENVVRPIRQISPVYFPGAPIGTPHPSYPSHPSRTTPVGWSEKSTLDIFSHAHIHTYGDIELGLQASNSIAPPTSAKRQRKAPRWVAYVAASLFMGGVVVGSVVGLVYYMTKHRDVSS</sequence>
<dbReference type="RefSeq" id="XP_018997749.1">
    <property type="nucleotide sequence ID" value="XM_019135322.1"/>
</dbReference>
<protein>
    <submittedName>
        <fullName evidence="2">Uncharacterized protein</fullName>
    </submittedName>
</protein>
<dbReference type="GeneID" id="30153150"/>
<proteinExistence type="predicted"/>